<dbReference type="OMA" id="ARCVFSM"/>
<feature type="transmembrane region" description="Helical" evidence="5">
    <location>
        <begin position="382"/>
        <end position="403"/>
    </location>
</feature>
<sequence>MLDIWLAYSIPLPSSHSQLLSLCVICSCVAASVGGLFYCWMFSSLQYSFQFSALASSVLSFLVFLILFLVHPVRCLFTITVPTLGTRQGRRLLLSACFMIVAVNIIPNIMNNIQAILKIIKCTCKNSMESLVASMLLLGNASWDFSHSLKSVIDHMPDNFFSSRDSHVQFRNDSNIFQLNKKMVNISQSIKEDFLYADKLVQNIILLTNRVMAGFFLFCLLFQATWYLKNYLTDVRFDNIYITPKLEDLARENKTADVLICTSRKLIKPTSFKLSPKELKASLRHVFLLTLVLVVMLLVIAADYIAFHLAQTAVTEVTRIPVVPVTFWVKYEVSTEVSSLGLNWSLLIQPFLMVIFERNYHQNLTFVSSKCFMQMPNPPHTALVLAIVLLFCIIYATVFLEAYSHRLCRKISASFFENQENQRIQYLYKKLIRKHKKKEQQEQIPPLTSPTPIYSLPPESLLIGWVFFCCPAQENGSGNKVNGVGRLWRFCNILPLPYPPSHAQRTGNIFFLIFIGF</sequence>
<keyword evidence="4 5" id="KW-0472">Membrane</keyword>
<keyword evidence="3 5" id="KW-1133">Transmembrane helix</keyword>
<evidence type="ECO:0000256" key="1">
    <source>
        <dbReference type="ARBA" id="ARBA00004141"/>
    </source>
</evidence>
<keyword evidence="8" id="KW-1185">Reference proteome</keyword>
<evidence type="ECO:0000259" key="6">
    <source>
        <dbReference type="Pfam" id="PF07782"/>
    </source>
</evidence>
<feature type="transmembrane region" description="Helical" evidence="5">
    <location>
        <begin position="286"/>
        <end position="307"/>
    </location>
</feature>
<name>A0A670YFI4_PSETE</name>
<feature type="transmembrane region" description="Helical" evidence="5">
    <location>
        <begin position="20"/>
        <end position="43"/>
    </location>
</feature>
<dbReference type="PANTHER" id="PTHR21041:SF3">
    <property type="entry name" value="OSTEOCLAST STIMULATORY TRANSMEMBRANE PROTEIN"/>
    <property type="match status" value="1"/>
</dbReference>
<evidence type="ECO:0000256" key="4">
    <source>
        <dbReference type="ARBA" id="ARBA00023136"/>
    </source>
</evidence>
<dbReference type="Proteomes" id="UP000472273">
    <property type="component" value="Unplaced"/>
</dbReference>
<dbReference type="Pfam" id="PF07782">
    <property type="entry name" value="DC_STAMP"/>
    <property type="match status" value="1"/>
</dbReference>
<evidence type="ECO:0000256" key="5">
    <source>
        <dbReference type="SAM" id="Phobius"/>
    </source>
</evidence>
<reference evidence="7" key="2">
    <citation type="submission" date="2025-09" db="UniProtKB">
        <authorList>
            <consortium name="Ensembl"/>
        </authorList>
    </citation>
    <scope>IDENTIFICATION</scope>
</reference>
<feature type="transmembrane region" description="Helical" evidence="5">
    <location>
        <begin position="204"/>
        <end position="228"/>
    </location>
</feature>
<gene>
    <name evidence="7" type="primary">OCSTAMP</name>
</gene>
<feature type="transmembrane region" description="Helical" evidence="5">
    <location>
        <begin position="92"/>
        <end position="110"/>
    </location>
</feature>
<dbReference type="InterPro" id="IPR051856">
    <property type="entry name" value="CSR-E3_Ligase_Protein"/>
</dbReference>
<evidence type="ECO:0000313" key="8">
    <source>
        <dbReference type="Proteomes" id="UP000472273"/>
    </source>
</evidence>
<proteinExistence type="predicted"/>
<dbReference type="PANTHER" id="PTHR21041">
    <property type="entry name" value="DENDRITIC CELL-SPECIFIC TRANSMEMBRANE PROTEIN"/>
    <property type="match status" value="1"/>
</dbReference>
<organism evidence="7 8">
    <name type="scientific">Pseudonaja textilis</name>
    <name type="common">Eastern brown snake</name>
    <dbReference type="NCBI Taxonomy" id="8673"/>
    <lineage>
        <taxon>Eukaryota</taxon>
        <taxon>Metazoa</taxon>
        <taxon>Chordata</taxon>
        <taxon>Craniata</taxon>
        <taxon>Vertebrata</taxon>
        <taxon>Euteleostomi</taxon>
        <taxon>Lepidosauria</taxon>
        <taxon>Squamata</taxon>
        <taxon>Bifurcata</taxon>
        <taxon>Unidentata</taxon>
        <taxon>Episquamata</taxon>
        <taxon>Toxicofera</taxon>
        <taxon>Serpentes</taxon>
        <taxon>Colubroidea</taxon>
        <taxon>Elapidae</taxon>
        <taxon>Hydrophiinae</taxon>
        <taxon>Pseudonaja</taxon>
    </lineage>
</organism>
<keyword evidence="2 5" id="KW-0812">Transmembrane</keyword>
<protein>
    <submittedName>
        <fullName evidence="7">Osteoclast stimulatory transmembrane protein</fullName>
    </submittedName>
</protein>
<evidence type="ECO:0000256" key="3">
    <source>
        <dbReference type="ARBA" id="ARBA00022989"/>
    </source>
</evidence>
<feature type="domain" description="Dendritic cell-specific transmembrane protein-like" evidence="6">
    <location>
        <begin position="237"/>
        <end position="428"/>
    </location>
</feature>
<dbReference type="GeneTree" id="ENSGT00940000153269"/>
<accession>A0A670YFI4</accession>
<dbReference type="InterPro" id="IPR012858">
    <property type="entry name" value="DC_STAMP-like"/>
</dbReference>
<evidence type="ECO:0000256" key="2">
    <source>
        <dbReference type="ARBA" id="ARBA00022692"/>
    </source>
</evidence>
<evidence type="ECO:0000313" key="7">
    <source>
        <dbReference type="Ensembl" id="ENSPTXP00000010512.1"/>
    </source>
</evidence>
<comment type="subcellular location">
    <subcellularLocation>
        <location evidence="1">Membrane</location>
        <topology evidence="1">Multi-pass membrane protein</topology>
    </subcellularLocation>
</comment>
<reference evidence="7" key="1">
    <citation type="submission" date="2025-08" db="UniProtKB">
        <authorList>
            <consortium name="Ensembl"/>
        </authorList>
    </citation>
    <scope>IDENTIFICATION</scope>
</reference>
<dbReference type="Ensembl" id="ENSPTXT00000010863.1">
    <property type="protein sequence ID" value="ENSPTXP00000010512.1"/>
    <property type="gene ID" value="ENSPTXG00000007442.1"/>
</dbReference>
<dbReference type="GO" id="GO:0016020">
    <property type="term" value="C:membrane"/>
    <property type="evidence" value="ECO:0007669"/>
    <property type="project" value="UniProtKB-SubCell"/>
</dbReference>
<dbReference type="AlphaFoldDB" id="A0A670YFI4"/>
<feature type="transmembrane region" description="Helical" evidence="5">
    <location>
        <begin position="49"/>
        <end position="71"/>
    </location>
</feature>